<dbReference type="Proteomes" id="UP000000379">
    <property type="component" value="Chromosome"/>
</dbReference>
<dbReference type="Pfam" id="PF13439">
    <property type="entry name" value="Glyco_transf_4"/>
    <property type="match status" value="1"/>
</dbReference>
<gene>
    <name evidence="4" type="ordered locus">Trad_1616</name>
</gene>
<dbReference type="AlphaFoldDB" id="D7CY96"/>
<keyword evidence="4" id="KW-0808">Transferase</keyword>
<dbReference type="InterPro" id="IPR001296">
    <property type="entry name" value="Glyco_trans_1"/>
</dbReference>
<dbReference type="HOGENOM" id="CLU_009583_0_0_0"/>
<name>D7CY96_TRURR</name>
<keyword evidence="5" id="KW-1185">Reference proteome</keyword>
<feature type="domain" description="Glycosyl transferase family 1" evidence="2">
    <location>
        <begin position="243"/>
        <end position="396"/>
    </location>
</feature>
<reference evidence="5" key="1">
    <citation type="submission" date="2010-05" db="EMBL/GenBank/DDBJ databases">
        <title>The complete genome of Truepera radiovictris DSM 17093.</title>
        <authorList>
            <consortium name="US DOE Joint Genome Institute (JGI-PGF)"/>
            <person name="Lucas S."/>
            <person name="Copeland A."/>
            <person name="Lapidus A."/>
            <person name="Glavina del Rio T."/>
            <person name="Dalin E."/>
            <person name="Tice H."/>
            <person name="Bruce D."/>
            <person name="Goodwin L."/>
            <person name="Pitluck S."/>
            <person name="Kyrpides N."/>
            <person name="Mavromatis K."/>
            <person name="Ovchinnikova G."/>
            <person name="Munk A.C."/>
            <person name="Detter J.C."/>
            <person name="Han C."/>
            <person name="Tapia R."/>
            <person name="Land M."/>
            <person name="Hauser L."/>
            <person name="Markowitz V."/>
            <person name="Cheng J.-F."/>
            <person name="Hugenholtz P."/>
            <person name="Woyke T."/>
            <person name="Wu D."/>
            <person name="Tindall B."/>
            <person name="Pomrenke H.G."/>
            <person name="Brambilla E."/>
            <person name="Klenk H.-P."/>
            <person name="Eisen J.A."/>
        </authorList>
    </citation>
    <scope>NUCLEOTIDE SEQUENCE [LARGE SCALE GENOMIC DNA]</scope>
    <source>
        <strain evidence="5">DSM 17093 / CIP 108686 / LMG 22925 / RQ-24</strain>
    </source>
</reference>
<protein>
    <submittedName>
        <fullName evidence="4">Glycosyl transferase group 1</fullName>
    </submittedName>
</protein>
<dbReference type="KEGG" id="tra:Trad_1616"/>
<dbReference type="PANTHER" id="PTHR12526">
    <property type="entry name" value="GLYCOSYLTRANSFERASE"/>
    <property type="match status" value="1"/>
</dbReference>
<evidence type="ECO:0000256" key="1">
    <source>
        <dbReference type="SAM" id="MobiDB-lite"/>
    </source>
</evidence>
<reference evidence="4 5" key="2">
    <citation type="journal article" date="2011" name="Stand. Genomic Sci.">
        <title>Complete genome sequence of Truepera radiovictrix type strain (RQ-24).</title>
        <authorList>
            <person name="Ivanova N."/>
            <person name="Rohde C."/>
            <person name="Munk C."/>
            <person name="Nolan M."/>
            <person name="Lucas S."/>
            <person name="Del Rio T.G."/>
            <person name="Tice H."/>
            <person name="Deshpande S."/>
            <person name="Cheng J.F."/>
            <person name="Tapia R."/>
            <person name="Han C."/>
            <person name="Goodwin L."/>
            <person name="Pitluck S."/>
            <person name="Liolios K."/>
            <person name="Mavromatis K."/>
            <person name="Mikhailova N."/>
            <person name="Pati A."/>
            <person name="Chen A."/>
            <person name="Palaniappan K."/>
            <person name="Land M."/>
            <person name="Hauser L."/>
            <person name="Chang Y.J."/>
            <person name="Jeffries C.D."/>
            <person name="Brambilla E."/>
            <person name="Rohde M."/>
            <person name="Goker M."/>
            <person name="Tindall B.J."/>
            <person name="Woyke T."/>
            <person name="Bristow J."/>
            <person name="Eisen J.A."/>
            <person name="Markowitz V."/>
            <person name="Hugenholtz P."/>
            <person name="Kyrpides N.C."/>
            <person name="Klenk H.P."/>
            <person name="Lapidus A."/>
        </authorList>
    </citation>
    <scope>NUCLEOTIDE SEQUENCE [LARGE SCALE GENOMIC DNA]</scope>
    <source>
        <strain evidence="5">DSM 17093 / CIP 108686 / LMG 22925 / RQ-24</strain>
    </source>
</reference>
<dbReference type="GO" id="GO:0016740">
    <property type="term" value="F:transferase activity"/>
    <property type="evidence" value="ECO:0007669"/>
    <property type="project" value="UniProtKB-KW"/>
</dbReference>
<organism evidence="4 5">
    <name type="scientific">Truepera radiovictrix (strain DSM 17093 / CIP 108686 / LMG 22925 / RQ-24)</name>
    <dbReference type="NCBI Taxonomy" id="649638"/>
    <lineage>
        <taxon>Bacteria</taxon>
        <taxon>Thermotogati</taxon>
        <taxon>Deinococcota</taxon>
        <taxon>Deinococci</taxon>
        <taxon>Trueperales</taxon>
        <taxon>Trueperaceae</taxon>
        <taxon>Truepera</taxon>
    </lineage>
</organism>
<feature type="region of interest" description="Disordered" evidence="1">
    <location>
        <begin position="1"/>
        <end position="42"/>
    </location>
</feature>
<evidence type="ECO:0000313" key="5">
    <source>
        <dbReference type="Proteomes" id="UP000000379"/>
    </source>
</evidence>
<dbReference type="STRING" id="649638.Trad_1616"/>
<evidence type="ECO:0000259" key="2">
    <source>
        <dbReference type="Pfam" id="PF00534"/>
    </source>
</evidence>
<feature type="domain" description="Glycosyltransferase subfamily 4-like N-terminal" evidence="3">
    <location>
        <begin position="63"/>
        <end position="223"/>
    </location>
</feature>
<dbReference type="PANTHER" id="PTHR12526:SF630">
    <property type="entry name" value="GLYCOSYLTRANSFERASE"/>
    <property type="match status" value="1"/>
</dbReference>
<feature type="compositionally biased region" description="Pro residues" evidence="1">
    <location>
        <begin position="15"/>
        <end position="26"/>
    </location>
</feature>
<accession>D7CY96</accession>
<dbReference type="SUPFAM" id="SSF53756">
    <property type="entry name" value="UDP-Glycosyltransferase/glycogen phosphorylase"/>
    <property type="match status" value="1"/>
</dbReference>
<sequence length="415" mass="44765">MEPKLRRGTAGARPAPHPAPSAPRTPPRSAWRPPAQSAPSLPLIVEAPQRRRVTMFSKNLLGGGAERVAVNLLQALPRELFDLELVLVEAWGAFLDRVPSDVPLTDLAKGKAVSKAIVPLARHLQKHRPDVLLSHLAHANVAAVLARELARVPTKVVLVEHNDLSSLAHKQRSLPSRLLQRFKADVYGRADAVIGVSRGVCSYVERSFGVADERLHTIYNPVVSDELIAKSYEPVTHPFFAAGGPPVLLAAGRMSEEKNYPLLLRAFRALRQRRACKLIILGQGRLKAALEAEARALGLESEVAFPGFVANPYAYMRRASALVVSSDREGLPTVLIEAMACGCPVVSTDCPSGPREILEGGRWGPLVAVGDAEALAEATLRTLADPVPAEALERRAAAFSFDNAITAYTALLRAL</sequence>
<evidence type="ECO:0000313" key="4">
    <source>
        <dbReference type="EMBL" id="ADI14735.1"/>
    </source>
</evidence>
<dbReference type="InterPro" id="IPR028098">
    <property type="entry name" value="Glyco_trans_4-like_N"/>
</dbReference>
<dbReference type="RefSeq" id="WP_013178103.1">
    <property type="nucleotide sequence ID" value="NC_014221.1"/>
</dbReference>
<dbReference type="CDD" id="cd03811">
    <property type="entry name" value="GT4_GT28_WabH-like"/>
    <property type="match status" value="1"/>
</dbReference>
<dbReference type="OrthoDB" id="9813638at2"/>
<dbReference type="Gene3D" id="3.40.50.2000">
    <property type="entry name" value="Glycogen Phosphorylase B"/>
    <property type="match status" value="2"/>
</dbReference>
<evidence type="ECO:0000259" key="3">
    <source>
        <dbReference type="Pfam" id="PF13439"/>
    </source>
</evidence>
<dbReference type="Pfam" id="PF00534">
    <property type="entry name" value="Glycos_transf_1"/>
    <property type="match status" value="1"/>
</dbReference>
<proteinExistence type="predicted"/>
<dbReference type="EMBL" id="CP002049">
    <property type="protein sequence ID" value="ADI14735.1"/>
    <property type="molecule type" value="Genomic_DNA"/>
</dbReference>
<dbReference type="CAZy" id="GT4">
    <property type="family name" value="Glycosyltransferase Family 4"/>
</dbReference>
<dbReference type="eggNOG" id="COG0438">
    <property type="taxonomic scope" value="Bacteria"/>
</dbReference>